<accession>A0A0J6FPH7</accession>
<dbReference type="VEuPathDB" id="FungiDB:CPAG_07657"/>
<dbReference type="AlphaFoldDB" id="A0A0J6FPH7"/>
<dbReference type="Proteomes" id="UP000054567">
    <property type="component" value="Unassembled WGS sequence"/>
</dbReference>
<name>A0A0J6FPH7_COCPO</name>
<dbReference type="InterPro" id="IPR012338">
    <property type="entry name" value="Beta-lactam/transpept-like"/>
</dbReference>
<reference evidence="1 2" key="1">
    <citation type="submission" date="2007-06" db="EMBL/GenBank/DDBJ databases">
        <title>The Genome Sequence of Coccidioides posadasii RMSCC_3488.</title>
        <authorList>
            <consortium name="Coccidioides Genome Resources Consortium"/>
            <consortium name="The Broad Institute Genome Sequencing Platform"/>
            <person name="Henn M.R."/>
            <person name="Sykes S."/>
            <person name="Young S."/>
            <person name="Jaffe D."/>
            <person name="Berlin A."/>
            <person name="Alvarez P."/>
            <person name="Butler J."/>
            <person name="Gnerre S."/>
            <person name="Grabherr M."/>
            <person name="Mauceli E."/>
            <person name="Brockman W."/>
            <person name="Kodira C."/>
            <person name="Alvarado L."/>
            <person name="Zeng Q."/>
            <person name="Crawford M."/>
            <person name="Antoine C."/>
            <person name="Devon K."/>
            <person name="Galgiani J."/>
            <person name="Orsborn K."/>
            <person name="Lewis M.L."/>
            <person name="Nusbaum C."/>
            <person name="Galagan J."/>
            <person name="Birren B."/>
        </authorList>
    </citation>
    <scope>NUCLEOTIDE SEQUENCE [LARGE SCALE GENOMIC DNA]</scope>
    <source>
        <strain evidence="1 2">RMSCC 3488</strain>
    </source>
</reference>
<evidence type="ECO:0000313" key="2">
    <source>
        <dbReference type="Proteomes" id="UP000054567"/>
    </source>
</evidence>
<dbReference type="EMBL" id="DS268113">
    <property type="protein sequence ID" value="KMM71350.1"/>
    <property type="molecule type" value="Genomic_DNA"/>
</dbReference>
<organism evidence="1 2">
    <name type="scientific">Coccidioides posadasii RMSCC 3488</name>
    <dbReference type="NCBI Taxonomy" id="454284"/>
    <lineage>
        <taxon>Eukaryota</taxon>
        <taxon>Fungi</taxon>
        <taxon>Dikarya</taxon>
        <taxon>Ascomycota</taxon>
        <taxon>Pezizomycotina</taxon>
        <taxon>Eurotiomycetes</taxon>
        <taxon>Eurotiomycetidae</taxon>
        <taxon>Onygenales</taxon>
        <taxon>Onygenaceae</taxon>
        <taxon>Coccidioides</taxon>
    </lineage>
</organism>
<reference evidence="2" key="2">
    <citation type="journal article" date="2009" name="Genome Res.">
        <title>Comparative genomic analyses of the human fungal pathogens Coccidioides and their relatives.</title>
        <authorList>
            <person name="Sharpton T.J."/>
            <person name="Stajich J.E."/>
            <person name="Rounsley S.D."/>
            <person name="Gardner M.J."/>
            <person name="Wortman J.R."/>
            <person name="Jordar V.S."/>
            <person name="Maiti R."/>
            <person name="Kodira C.D."/>
            <person name="Neafsey D.E."/>
            <person name="Zeng Q."/>
            <person name="Hung C.-Y."/>
            <person name="McMahan C."/>
            <person name="Muszewska A."/>
            <person name="Grynberg M."/>
            <person name="Mandel M.A."/>
            <person name="Kellner E.M."/>
            <person name="Barker B.M."/>
            <person name="Galgiani J.N."/>
            <person name="Orbach M.J."/>
            <person name="Kirkland T.N."/>
            <person name="Cole G.T."/>
            <person name="Henn M.R."/>
            <person name="Birren B.W."/>
            <person name="Taylor J.W."/>
        </authorList>
    </citation>
    <scope>NUCLEOTIDE SEQUENCE [LARGE SCALE GENOMIC DNA]</scope>
    <source>
        <strain evidence="2">RMSCC 3488</strain>
    </source>
</reference>
<proteinExistence type="predicted"/>
<evidence type="ECO:0000313" key="1">
    <source>
        <dbReference type="EMBL" id="KMM71350.1"/>
    </source>
</evidence>
<gene>
    <name evidence="1" type="ORF">CPAG_07657</name>
</gene>
<dbReference type="Gene3D" id="3.40.710.10">
    <property type="entry name" value="DD-peptidase/beta-lactamase superfamily"/>
    <property type="match status" value="1"/>
</dbReference>
<reference evidence="2" key="3">
    <citation type="journal article" date="2010" name="Genome Res.">
        <title>Population genomic sequencing of Coccidioides fungi reveals recent hybridization and transposon control.</title>
        <authorList>
            <person name="Neafsey D.E."/>
            <person name="Barker B.M."/>
            <person name="Sharpton T.J."/>
            <person name="Stajich J.E."/>
            <person name="Park D.J."/>
            <person name="Whiston E."/>
            <person name="Hung C.-Y."/>
            <person name="McMahan C."/>
            <person name="White J."/>
            <person name="Sykes S."/>
            <person name="Heiman D."/>
            <person name="Young S."/>
            <person name="Zeng Q."/>
            <person name="Abouelleil A."/>
            <person name="Aftuck L."/>
            <person name="Bessette D."/>
            <person name="Brown A."/>
            <person name="FitzGerald M."/>
            <person name="Lui A."/>
            <person name="Macdonald J.P."/>
            <person name="Priest M."/>
            <person name="Orbach M.J."/>
            <person name="Galgiani J.N."/>
            <person name="Kirkland T.N."/>
            <person name="Cole G.T."/>
            <person name="Birren B.W."/>
            <person name="Henn M.R."/>
            <person name="Taylor J.W."/>
            <person name="Rounsley S.D."/>
        </authorList>
    </citation>
    <scope>NUCLEOTIDE SEQUENCE [LARGE SCALE GENOMIC DNA]</scope>
    <source>
        <strain evidence="2">RMSCC 3488</strain>
    </source>
</reference>
<protein>
    <submittedName>
        <fullName evidence="1">Transesterase</fullName>
    </submittedName>
</protein>
<sequence>MALRDPPAVADAKGKIIPYAGPSMLGTYTEEMGGQIYFHTIILKSILVDDGKLLSQRMVEMMFTPQLSSQSREAIQKLFSIREPSRNYIAEYIDTAPYDWGLGGMLTLDNIGWGRRKETIT</sequence>